<organism evidence="4 5">
    <name type="scientific">Candida oxycetoniae</name>
    <dbReference type="NCBI Taxonomy" id="497107"/>
    <lineage>
        <taxon>Eukaryota</taxon>
        <taxon>Fungi</taxon>
        <taxon>Dikarya</taxon>
        <taxon>Ascomycota</taxon>
        <taxon>Saccharomycotina</taxon>
        <taxon>Pichiomycetes</taxon>
        <taxon>Debaryomycetaceae</taxon>
        <taxon>Candida/Lodderomyces clade</taxon>
        <taxon>Candida</taxon>
    </lineage>
</organism>
<feature type="compositionally biased region" description="Basic and acidic residues" evidence="1">
    <location>
        <begin position="455"/>
        <end position="472"/>
    </location>
</feature>
<keyword evidence="2" id="KW-0812">Transmembrane</keyword>
<evidence type="ECO:0000313" key="5">
    <source>
        <dbReference type="Proteomes" id="UP001202479"/>
    </source>
</evidence>
<accession>A0AAI9SWY3</accession>
<keyword evidence="5" id="KW-1185">Reference proteome</keyword>
<dbReference type="EMBL" id="JAHUZD010000092">
    <property type="protein sequence ID" value="KAI3404614.2"/>
    <property type="molecule type" value="Genomic_DNA"/>
</dbReference>
<dbReference type="RefSeq" id="XP_049180359.1">
    <property type="nucleotide sequence ID" value="XM_049323857.1"/>
</dbReference>
<feature type="compositionally biased region" description="Basic and acidic residues" evidence="1">
    <location>
        <begin position="496"/>
        <end position="513"/>
    </location>
</feature>
<gene>
    <name evidence="4" type="ORF">KGF56_002609</name>
</gene>
<dbReference type="SUPFAM" id="SSF49899">
    <property type="entry name" value="Concanavalin A-like lectins/glucanases"/>
    <property type="match status" value="1"/>
</dbReference>
<feature type="region of interest" description="Disordered" evidence="1">
    <location>
        <begin position="363"/>
        <end position="391"/>
    </location>
</feature>
<protein>
    <submittedName>
        <fullName evidence="4">SSH4</fullName>
    </submittedName>
</protein>
<dbReference type="GeneID" id="73380226"/>
<dbReference type="SMART" id="SM00449">
    <property type="entry name" value="SPRY"/>
    <property type="match status" value="1"/>
</dbReference>
<keyword evidence="2" id="KW-1133">Transmembrane helix</keyword>
<feature type="compositionally biased region" description="Polar residues" evidence="1">
    <location>
        <begin position="605"/>
        <end position="649"/>
    </location>
</feature>
<dbReference type="PROSITE" id="PS50188">
    <property type="entry name" value="B302_SPRY"/>
    <property type="match status" value="1"/>
</dbReference>
<proteinExistence type="predicted"/>
<dbReference type="InterPro" id="IPR001870">
    <property type="entry name" value="B30.2/SPRY"/>
</dbReference>
<comment type="caution">
    <text evidence="4">The sequence shown here is derived from an EMBL/GenBank/DDBJ whole genome shotgun (WGS) entry which is preliminary data.</text>
</comment>
<dbReference type="AlphaFoldDB" id="A0AAI9SWY3"/>
<feature type="region of interest" description="Disordered" evidence="1">
    <location>
        <begin position="403"/>
        <end position="718"/>
    </location>
</feature>
<feature type="compositionally biased region" description="Basic and acidic residues" evidence="1">
    <location>
        <begin position="589"/>
        <end position="598"/>
    </location>
</feature>
<keyword evidence="2" id="KW-0472">Membrane</keyword>
<name>A0AAI9SWY3_9ASCO</name>
<sequence length="718" mass="79988">MTIFAYSDPTNVVLIIVLSTTIVVLFLFLCIYKVFISKRLPCNGEYQRLSSSITDNILGSFSNDVPREFLNDEESLRCLEEQYDFTNLSPEEQQQYLKGHEFTINHPPDFTKIRGKTFSLDDEKVIKEYGINAFKFNMEANVLHPHYIVADKTELSFINNDLPYCTTTAALNYPLPVRNRLYSDTIYFETKIFEYVEDPHLNTQHFAIGLITKPYPTSFRLPGYNKFSIAYESTGNLKINKPFPTPLQQHRGEHSEYNALVLPPLHQSDVVGFGYAIPTGTIFITRNGKKLLDVMRGCFIDMYPAIGCFSTNAKFQVNLGQSGFVWIEANVRKYGFVSTSDYKKIAGDRGLASLPQYNKVVTKNGNDGNDKILDKGEELPPQYNPEEELDFFGRSSNDIVRVGSSAQHKRINEKPKSAENGSGEEEEGEGEGEGEGEEVKTPNGSNITDEPEEVMDLRERLYEENIRNRTGDEESFSEMETTQLIQEADDIYASEEASKGNKDSQDSLSRKSLNEVSVEEESPRPVEQTESSAVPNKDTNTTDQLLLKPASSTSSSSSSSTTMQPPQNSDAPQTANEEESHENVTSVTEPHDILRVSEETEELDSNTNMGQLNEPNSDTNVDQLNEPDSNTNVDQLNSSAAKIPTSSQALEAENLVDVSEAIDESTSSVQNESTSKTAAAAAASSSSQITGSTSSSNIKNNKKKKNAKKSNKKKHRKK</sequence>
<feature type="compositionally biased region" description="Basic residues" evidence="1">
    <location>
        <begin position="700"/>
        <end position="718"/>
    </location>
</feature>
<dbReference type="InterPro" id="IPR003877">
    <property type="entry name" value="SPRY_dom"/>
</dbReference>
<dbReference type="InterPro" id="IPR043136">
    <property type="entry name" value="B30.2/SPRY_sf"/>
</dbReference>
<feature type="compositionally biased region" description="Basic and acidic residues" evidence="1">
    <location>
        <begin position="368"/>
        <end position="378"/>
    </location>
</feature>
<feature type="compositionally biased region" description="Polar residues" evidence="1">
    <location>
        <begin position="528"/>
        <end position="544"/>
    </location>
</feature>
<evidence type="ECO:0000256" key="1">
    <source>
        <dbReference type="SAM" id="MobiDB-lite"/>
    </source>
</evidence>
<feature type="domain" description="B30.2/SPRY" evidence="3">
    <location>
        <begin position="116"/>
        <end position="324"/>
    </location>
</feature>
<evidence type="ECO:0000259" key="3">
    <source>
        <dbReference type="PROSITE" id="PS50188"/>
    </source>
</evidence>
<reference evidence="4" key="1">
    <citation type="journal article" date="2022" name="DNA Res.">
        <title>Genome analysis of five recently described species of the CUG-Ser clade uncovers Candida theae as a new hybrid lineage with pathogenic potential in the Candida parapsilosis species complex.</title>
        <authorList>
            <person name="Mixao V."/>
            <person name="Del Olmo V."/>
            <person name="Hegedusova E."/>
            <person name="Saus E."/>
            <person name="Pryszcz L."/>
            <person name="Cillingova A."/>
            <person name="Nosek J."/>
            <person name="Gabaldon T."/>
        </authorList>
    </citation>
    <scope>NUCLEOTIDE SEQUENCE</scope>
    <source>
        <strain evidence="4">CBS 10844</strain>
    </source>
</reference>
<feature type="transmembrane region" description="Helical" evidence="2">
    <location>
        <begin position="12"/>
        <end position="35"/>
    </location>
</feature>
<feature type="compositionally biased region" description="Polar residues" evidence="1">
    <location>
        <begin position="563"/>
        <end position="575"/>
    </location>
</feature>
<feature type="compositionally biased region" description="Acidic residues" evidence="1">
    <location>
        <begin position="422"/>
        <end position="436"/>
    </location>
</feature>
<dbReference type="InterPro" id="IPR013320">
    <property type="entry name" value="ConA-like_dom_sf"/>
</dbReference>
<dbReference type="Proteomes" id="UP001202479">
    <property type="component" value="Unassembled WGS sequence"/>
</dbReference>
<dbReference type="Pfam" id="PF00622">
    <property type="entry name" value="SPRY"/>
    <property type="match status" value="1"/>
</dbReference>
<feature type="compositionally biased region" description="Low complexity" evidence="1">
    <location>
        <begin position="551"/>
        <end position="562"/>
    </location>
</feature>
<feature type="compositionally biased region" description="Low complexity" evidence="1">
    <location>
        <begin position="673"/>
        <end position="699"/>
    </location>
</feature>
<evidence type="ECO:0000313" key="4">
    <source>
        <dbReference type="EMBL" id="KAI3404614.2"/>
    </source>
</evidence>
<evidence type="ECO:0000256" key="2">
    <source>
        <dbReference type="SAM" id="Phobius"/>
    </source>
</evidence>
<dbReference type="Gene3D" id="2.60.120.920">
    <property type="match status" value="1"/>
</dbReference>